<evidence type="ECO:0008006" key="4">
    <source>
        <dbReference type="Google" id="ProtNLM"/>
    </source>
</evidence>
<proteinExistence type="predicted"/>
<dbReference type="EMBL" id="JARRAG010000001">
    <property type="protein sequence ID" value="MDG3003443.1"/>
    <property type="molecule type" value="Genomic_DNA"/>
</dbReference>
<accession>A0ABT6F783</accession>
<keyword evidence="1" id="KW-0732">Signal</keyword>
<keyword evidence="3" id="KW-1185">Reference proteome</keyword>
<gene>
    <name evidence="2" type="ORF">PZE19_06675</name>
</gene>
<comment type="caution">
    <text evidence="2">The sequence shown here is derived from an EMBL/GenBank/DDBJ whole genome shotgun (WGS) entry which is preliminary data.</text>
</comment>
<organism evidence="2 3">
    <name type="scientific">Paludisphaera mucosa</name>
    <dbReference type="NCBI Taxonomy" id="3030827"/>
    <lineage>
        <taxon>Bacteria</taxon>
        <taxon>Pseudomonadati</taxon>
        <taxon>Planctomycetota</taxon>
        <taxon>Planctomycetia</taxon>
        <taxon>Isosphaerales</taxon>
        <taxon>Isosphaeraceae</taxon>
        <taxon>Paludisphaera</taxon>
    </lineage>
</organism>
<evidence type="ECO:0000256" key="1">
    <source>
        <dbReference type="SAM" id="SignalP"/>
    </source>
</evidence>
<name>A0ABT6F783_9BACT</name>
<evidence type="ECO:0000313" key="2">
    <source>
        <dbReference type="EMBL" id="MDG3003443.1"/>
    </source>
</evidence>
<dbReference type="PROSITE" id="PS51257">
    <property type="entry name" value="PROKAR_LIPOPROTEIN"/>
    <property type="match status" value="1"/>
</dbReference>
<protein>
    <recommendedName>
        <fullName evidence="4">Carboxypeptidase regulatory-like domain-containing protein</fullName>
    </recommendedName>
</protein>
<dbReference type="Proteomes" id="UP001216907">
    <property type="component" value="Unassembled WGS sequence"/>
</dbReference>
<evidence type="ECO:0000313" key="3">
    <source>
        <dbReference type="Proteomes" id="UP001216907"/>
    </source>
</evidence>
<reference evidence="2 3" key="1">
    <citation type="submission" date="2023-03" db="EMBL/GenBank/DDBJ databases">
        <title>Paludisphaera mucosa sp. nov. a novel planctomycete from northern fen.</title>
        <authorList>
            <person name="Ivanova A."/>
        </authorList>
    </citation>
    <scope>NUCLEOTIDE SEQUENCE [LARGE SCALE GENOMIC DNA]</scope>
    <source>
        <strain evidence="2 3">Pla2</strain>
    </source>
</reference>
<feature type="signal peptide" evidence="1">
    <location>
        <begin position="1"/>
        <end position="19"/>
    </location>
</feature>
<dbReference type="RefSeq" id="WP_277859794.1">
    <property type="nucleotide sequence ID" value="NZ_JARRAG010000001.1"/>
</dbReference>
<sequence length="150" mass="15492">MTRRFFPAGPMAAAGLALALAGCGETGDLLPREPVSGKVTIEGQPLAKGSILFRPAGGGTEAGGEVAEGAFEVARADGPPPGKYQVSVTEAVERPEEDKLNNFSLQPKTKPSKTVIGGPIDAEVKAGGPNAFTFDFPKVDVSKRSKGQVR</sequence>
<feature type="chain" id="PRO_5046665379" description="Carboxypeptidase regulatory-like domain-containing protein" evidence="1">
    <location>
        <begin position="20"/>
        <end position="150"/>
    </location>
</feature>